<sequence>MGQAIFLYISQYCNAVTVGDIHYRLTTVGISRPAMECSFLSWHIFTNESCLQQQGNNIQDFLFTSFPSITLKGNIRQRIIITGEECPVGFINSVPFYYSQFL</sequence>
<evidence type="ECO:0000313" key="1">
    <source>
        <dbReference type="EnsemblPlants" id="TuG1812G0400003934.01.T01.cds409054"/>
    </source>
</evidence>
<name>A0A8R7Q968_TRIUA</name>
<evidence type="ECO:0000313" key="2">
    <source>
        <dbReference type="Proteomes" id="UP000015106"/>
    </source>
</evidence>
<dbReference type="EnsemblPlants" id="TuG1812G0400003934.01.T01">
    <property type="protein sequence ID" value="TuG1812G0400003934.01.T01.cds409054"/>
    <property type="gene ID" value="TuG1812G0400003934.01"/>
</dbReference>
<accession>A0A8R7Q968</accession>
<reference evidence="2" key="1">
    <citation type="journal article" date="2013" name="Nature">
        <title>Draft genome of the wheat A-genome progenitor Triticum urartu.</title>
        <authorList>
            <person name="Ling H.Q."/>
            <person name="Zhao S."/>
            <person name="Liu D."/>
            <person name="Wang J."/>
            <person name="Sun H."/>
            <person name="Zhang C."/>
            <person name="Fan H."/>
            <person name="Li D."/>
            <person name="Dong L."/>
            <person name="Tao Y."/>
            <person name="Gao C."/>
            <person name="Wu H."/>
            <person name="Li Y."/>
            <person name="Cui Y."/>
            <person name="Guo X."/>
            <person name="Zheng S."/>
            <person name="Wang B."/>
            <person name="Yu K."/>
            <person name="Liang Q."/>
            <person name="Yang W."/>
            <person name="Lou X."/>
            <person name="Chen J."/>
            <person name="Feng M."/>
            <person name="Jian J."/>
            <person name="Zhang X."/>
            <person name="Luo G."/>
            <person name="Jiang Y."/>
            <person name="Liu J."/>
            <person name="Wang Z."/>
            <person name="Sha Y."/>
            <person name="Zhang B."/>
            <person name="Wu H."/>
            <person name="Tang D."/>
            <person name="Shen Q."/>
            <person name="Xue P."/>
            <person name="Zou S."/>
            <person name="Wang X."/>
            <person name="Liu X."/>
            <person name="Wang F."/>
            <person name="Yang Y."/>
            <person name="An X."/>
            <person name="Dong Z."/>
            <person name="Zhang K."/>
            <person name="Zhang X."/>
            <person name="Luo M.C."/>
            <person name="Dvorak J."/>
            <person name="Tong Y."/>
            <person name="Wang J."/>
            <person name="Yang H."/>
            <person name="Li Z."/>
            <person name="Wang D."/>
            <person name="Zhang A."/>
            <person name="Wang J."/>
        </authorList>
    </citation>
    <scope>NUCLEOTIDE SEQUENCE</scope>
    <source>
        <strain evidence="2">cv. G1812</strain>
    </source>
</reference>
<reference evidence="1" key="2">
    <citation type="submission" date="2018-03" db="EMBL/GenBank/DDBJ databases">
        <title>The Triticum urartu genome reveals the dynamic nature of wheat genome evolution.</title>
        <authorList>
            <person name="Ling H."/>
            <person name="Ma B."/>
            <person name="Shi X."/>
            <person name="Liu H."/>
            <person name="Dong L."/>
            <person name="Sun H."/>
            <person name="Cao Y."/>
            <person name="Gao Q."/>
            <person name="Zheng S."/>
            <person name="Li Y."/>
            <person name="Yu Y."/>
            <person name="Du H."/>
            <person name="Qi M."/>
            <person name="Li Y."/>
            <person name="Yu H."/>
            <person name="Cui Y."/>
            <person name="Wang N."/>
            <person name="Chen C."/>
            <person name="Wu H."/>
            <person name="Zhao Y."/>
            <person name="Zhang J."/>
            <person name="Li Y."/>
            <person name="Zhou W."/>
            <person name="Zhang B."/>
            <person name="Hu W."/>
            <person name="Eijk M."/>
            <person name="Tang J."/>
            <person name="Witsenboer H."/>
            <person name="Zhao S."/>
            <person name="Li Z."/>
            <person name="Zhang A."/>
            <person name="Wang D."/>
            <person name="Liang C."/>
        </authorList>
    </citation>
    <scope>NUCLEOTIDE SEQUENCE [LARGE SCALE GENOMIC DNA]</scope>
    <source>
        <strain evidence="1">cv. G1812</strain>
    </source>
</reference>
<protein>
    <submittedName>
        <fullName evidence="1">Uncharacterized protein</fullName>
    </submittedName>
</protein>
<organism evidence="1 2">
    <name type="scientific">Triticum urartu</name>
    <name type="common">Red wild einkorn</name>
    <name type="synonym">Crithodium urartu</name>
    <dbReference type="NCBI Taxonomy" id="4572"/>
    <lineage>
        <taxon>Eukaryota</taxon>
        <taxon>Viridiplantae</taxon>
        <taxon>Streptophyta</taxon>
        <taxon>Embryophyta</taxon>
        <taxon>Tracheophyta</taxon>
        <taxon>Spermatophyta</taxon>
        <taxon>Magnoliopsida</taxon>
        <taxon>Liliopsida</taxon>
        <taxon>Poales</taxon>
        <taxon>Poaceae</taxon>
        <taxon>BOP clade</taxon>
        <taxon>Pooideae</taxon>
        <taxon>Triticodae</taxon>
        <taxon>Triticeae</taxon>
        <taxon>Triticinae</taxon>
        <taxon>Triticum</taxon>
    </lineage>
</organism>
<keyword evidence="2" id="KW-1185">Reference proteome</keyword>
<dbReference type="AlphaFoldDB" id="A0A8R7Q968"/>
<dbReference type="Gramene" id="TuG1812G0400003934.01.T01">
    <property type="protein sequence ID" value="TuG1812G0400003934.01.T01.cds409054"/>
    <property type="gene ID" value="TuG1812G0400003934.01"/>
</dbReference>
<dbReference type="Proteomes" id="UP000015106">
    <property type="component" value="Chromosome 4"/>
</dbReference>
<proteinExistence type="predicted"/>
<reference evidence="1" key="3">
    <citation type="submission" date="2022-06" db="UniProtKB">
        <authorList>
            <consortium name="EnsemblPlants"/>
        </authorList>
    </citation>
    <scope>IDENTIFICATION</scope>
</reference>